<dbReference type="InterPro" id="IPR000653">
    <property type="entry name" value="DegT/StrS_aminotransferase"/>
</dbReference>
<evidence type="ECO:0000256" key="1">
    <source>
        <dbReference type="PIRSR" id="PIRSR000390-1"/>
    </source>
</evidence>
<dbReference type="GO" id="GO:0000271">
    <property type="term" value="P:polysaccharide biosynthetic process"/>
    <property type="evidence" value="ECO:0007669"/>
    <property type="project" value="TreeGrafter"/>
</dbReference>
<keyword evidence="2 3" id="KW-0663">Pyridoxal phosphate</keyword>
<dbReference type="PIRSF" id="PIRSF000390">
    <property type="entry name" value="PLP_StrS"/>
    <property type="match status" value="1"/>
</dbReference>
<dbReference type="InterPro" id="IPR015424">
    <property type="entry name" value="PyrdxlP-dep_Trfase"/>
</dbReference>
<evidence type="ECO:0000313" key="5">
    <source>
        <dbReference type="Proteomes" id="UP000528432"/>
    </source>
</evidence>
<comment type="caution">
    <text evidence="4">The sequence shown here is derived from an EMBL/GenBank/DDBJ whole genome shotgun (WGS) entry which is preliminary data.</text>
</comment>
<dbReference type="PANTHER" id="PTHR30244:SF34">
    <property type="entry name" value="DTDP-4-AMINO-4,6-DIDEOXYGALACTOSE TRANSAMINASE"/>
    <property type="match status" value="1"/>
</dbReference>
<dbReference type="FunFam" id="3.90.1150.10:FF:000092">
    <property type="entry name" value="Capsular polysaccharide biosynthesis protein"/>
    <property type="match status" value="1"/>
</dbReference>
<keyword evidence="4" id="KW-0032">Aminotransferase</keyword>
<protein>
    <submittedName>
        <fullName evidence="4">DegT/DnrJ/EryC1/StrS aminotransferase family protein</fullName>
    </submittedName>
</protein>
<accession>A0A7Y4DDJ4</accession>
<dbReference type="GO" id="GO:0030170">
    <property type="term" value="F:pyridoxal phosphate binding"/>
    <property type="evidence" value="ECO:0007669"/>
    <property type="project" value="TreeGrafter"/>
</dbReference>
<feature type="active site" description="Proton acceptor" evidence="1">
    <location>
        <position position="186"/>
    </location>
</feature>
<dbReference type="Proteomes" id="UP000528432">
    <property type="component" value="Unassembled WGS sequence"/>
</dbReference>
<dbReference type="RefSeq" id="WP_171303532.1">
    <property type="nucleotide sequence ID" value="NZ_JABFIF010000015.1"/>
</dbReference>
<sequence length="391" mass="44289">MSKKIPFSPPDITREEIDEVVKVLESGWITSGPKVAEFESAMANYCNTNHALAVASATSGMELILKVFDIKKGDEIITTPYTYTSTSNIILHRGIKPTFVDVKKDSFLIDIDKIEKAITPKTKAIITVDFAGVPVDYDKVREVLKKLGREDIILISDSAHSYGASYKGKKVGGQFDFHVFSFHAVKNLTTAEGGGVTYNDNNFKGKKDLIKEFKYTSLNGQSKDALSKMKAGAWRYDVLTDGFKCNMTDMQAALGVVQMKRYESLLEKRRAIFNVYSSKLKNKDWAIIPFDKNEEMETSYHLYPLRIKGFEEEDRTSVIEELANKDIATNVHFIPLPMFTVYKNLGYKIEDYPNAYNQYKNEISVPVYSTLTLEDAEYVIDELIKAVEKRL</sequence>
<dbReference type="GO" id="GO:0008483">
    <property type="term" value="F:transaminase activity"/>
    <property type="evidence" value="ECO:0007669"/>
    <property type="project" value="UniProtKB-KW"/>
</dbReference>
<reference evidence="4 5" key="1">
    <citation type="submission" date="2020-05" db="EMBL/GenBank/DDBJ databases">
        <title>Draft genome sequence of Clostridium cochlearium strain AGROS13 isolated from a sheep dairy farm in New Zealand.</title>
        <authorList>
            <person name="Gupta T.B."/>
            <person name="Jauregui R."/>
            <person name="Risson A.N."/>
            <person name="Brightwell G."/>
            <person name="Maclean P."/>
        </authorList>
    </citation>
    <scope>NUCLEOTIDE SEQUENCE [LARGE SCALE GENOMIC DNA]</scope>
    <source>
        <strain evidence="4 5">AGROS13</strain>
    </source>
</reference>
<evidence type="ECO:0000313" key="4">
    <source>
        <dbReference type="EMBL" id="NOH16349.1"/>
    </source>
</evidence>
<dbReference type="InterPro" id="IPR015421">
    <property type="entry name" value="PyrdxlP-dep_Trfase_major"/>
</dbReference>
<dbReference type="Gene3D" id="3.40.640.10">
    <property type="entry name" value="Type I PLP-dependent aspartate aminotransferase-like (Major domain)"/>
    <property type="match status" value="1"/>
</dbReference>
<dbReference type="Gene3D" id="3.90.1150.10">
    <property type="entry name" value="Aspartate Aminotransferase, domain 1"/>
    <property type="match status" value="1"/>
</dbReference>
<dbReference type="SUPFAM" id="SSF53383">
    <property type="entry name" value="PLP-dependent transferases"/>
    <property type="match status" value="1"/>
</dbReference>
<evidence type="ECO:0000256" key="2">
    <source>
        <dbReference type="PIRSR" id="PIRSR000390-2"/>
    </source>
</evidence>
<dbReference type="InterPro" id="IPR015422">
    <property type="entry name" value="PyrdxlP-dep_Trfase_small"/>
</dbReference>
<evidence type="ECO:0000256" key="3">
    <source>
        <dbReference type="RuleBase" id="RU004508"/>
    </source>
</evidence>
<name>A0A7Y4DDJ4_CLOCO</name>
<keyword evidence="4" id="KW-0808">Transferase</keyword>
<dbReference type="CDD" id="cd00616">
    <property type="entry name" value="AHBA_syn"/>
    <property type="match status" value="1"/>
</dbReference>
<dbReference type="PANTHER" id="PTHR30244">
    <property type="entry name" value="TRANSAMINASE"/>
    <property type="match status" value="1"/>
</dbReference>
<gene>
    <name evidence="4" type="ORF">HMJ28_08120</name>
</gene>
<dbReference type="Pfam" id="PF01041">
    <property type="entry name" value="DegT_DnrJ_EryC1"/>
    <property type="match status" value="1"/>
</dbReference>
<proteinExistence type="inferred from homology"/>
<comment type="similarity">
    <text evidence="3">Belongs to the DegT/DnrJ/EryC1 family.</text>
</comment>
<dbReference type="EMBL" id="JABFIF010000015">
    <property type="protein sequence ID" value="NOH16349.1"/>
    <property type="molecule type" value="Genomic_DNA"/>
</dbReference>
<dbReference type="AlphaFoldDB" id="A0A7Y4DDJ4"/>
<organism evidence="4 5">
    <name type="scientific">Clostridium cochlearium</name>
    <dbReference type="NCBI Taxonomy" id="1494"/>
    <lineage>
        <taxon>Bacteria</taxon>
        <taxon>Bacillati</taxon>
        <taxon>Bacillota</taxon>
        <taxon>Clostridia</taxon>
        <taxon>Eubacteriales</taxon>
        <taxon>Clostridiaceae</taxon>
        <taxon>Clostridium</taxon>
    </lineage>
</organism>
<feature type="modified residue" description="N6-(pyridoxal phosphate)lysine" evidence="2">
    <location>
        <position position="186"/>
    </location>
</feature>